<feature type="binding site" evidence="5">
    <location>
        <begin position="314"/>
        <end position="316"/>
    </location>
    <ligand>
        <name>GTP</name>
        <dbReference type="ChEBI" id="CHEBI:37565"/>
    </ligand>
</feature>
<dbReference type="Gene3D" id="2.70.210.12">
    <property type="entry name" value="GTP1/OBG domain"/>
    <property type="match status" value="1"/>
</dbReference>
<evidence type="ECO:0000259" key="8">
    <source>
        <dbReference type="PROSITE" id="PS51883"/>
    </source>
</evidence>
<dbReference type="NCBIfam" id="TIGR02729">
    <property type="entry name" value="Obg_CgtA"/>
    <property type="match status" value="1"/>
</dbReference>
<keyword evidence="4 5" id="KW-0342">GTP-binding</keyword>
<evidence type="ECO:0000256" key="5">
    <source>
        <dbReference type="HAMAP-Rule" id="MF_01454"/>
    </source>
</evidence>
<feature type="binding site" evidence="5">
    <location>
        <begin position="166"/>
        <end position="173"/>
    </location>
    <ligand>
        <name>GTP</name>
        <dbReference type="ChEBI" id="CHEBI:37565"/>
    </ligand>
</feature>
<dbReference type="EMBL" id="JAMFLX010000006">
    <property type="protein sequence ID" value="MCL6269472.1"/>
    <property type="molecule type" value="Genomic_DNA"/>
</dbReference>
<feature type="domain" description="Obg" evidence="8">
    <location>
        <begin position="1"/>
        <end position="159"/>
    </location>
</feature>
<evidence type="ECO:0000313" key="9">
    <source>
        <dbReference type="EMBL" id="MCL6269472.1"/>
    </source>
</evidence>
<keyword evidence="5" id="KW-0479">Metal-binding</keyword>
<keyword evidence="5" id="KW-0963">Cytoplasm</keyword>
<evidence type="ECO:0000256" key="2">
    <source>
        <dbReference type="ARBA" id="ARBA00022741"/>
    </source>
</evidence>
<feature type="domain" description="OBG-type G" evidence="7">
    <location>
        <begin position="160"/>
        <end position="333"/>
    </location>
</feature>
<dbReference type="InterPro" id="IPR006074">
    <property type="entry name" value="GTP1-OBG_CS"/>
</dbReference>
<evidence type="ECO:0000256" key="4">
    <source>
        <dbReference type="ARBA" id="ARBA00023134"/>
    </source>
</evidence>
<feature type="binding site" evidence="5">
    <location>
        <begin position="213"/>
        <end position="216"/>
    </location>
    <ligand>
        <name>GTP</name>
        <dbReference type="ChEBI" id="CHEBI:37565"/>
    </ligand>
</feature>
<dbReference type="PROSITE" id="PS51710">
    <property type="entry name" value="G_OBG"/>
    <property type="match status" value="1"/>
</dbReference>
<dbReference type="Pfam" id="PF01018">
    <property type="entry name" value="GTP1_OBG"/>
    <property type="match status" value="1"/>
</dbReference>
<feature type="binding site" evidence="5">
    <location>
        <begin position="191"/>
        <end position="195"/>
    </location>
    <ligand>
        <name>GTP</name>
        <dbReference type="ChEBI" id="CHEBI:37565"/>
    </ligand>
</feature>
<sequence>MKFVDEAHIYVEAGKGGNGCVSFRREKYIPKGGPDGGNGGVGGSIYMVADNDLNTLVDYRYTRRYKAKNGEQGRGGNCSGAKGEDTILRVPVGTTIVDEDTQEVIGDLTEVGQKILVAKGGHNGIGNTCFKSSTNRAPRECTPGKPGEMRNLTLELKVIADVGLLGMPNAGKSTFIRAVSHAKPKVADYPFTTLVPNLGVVSVQKHRSFVVADIPGLIEGAAEGAGLGIRFLKHLARCRILLHVVDVMPVDETDPVESAKAIISELEEFSSALYERERWLVLNKLDMVPEEERDALCERIVSELGWEDPVYRISALSSDGTQQLCQNIMTFIEERNLQENTDDDFAAAEAEQRERMEEEARVRIQELAEQRRAKRQAEKLAALEEEDEDDDDHEVEIFYAP</sequence>
<keyword evidence="10" id="KW-1185">Reference proteome</keyword>
<comment type="subunit">
    <text evidence="5">Monomer.</text>
</comment>
<evidence type="ECO:0000256" key="1">
    <source>
        <dbReference type="ARBA" id="ARBA00007699"/>
    </source>
</evidence>
<accession>A0ABT0PDM9</accession>
<dbReference type="NCBIfam" id="NF008955">
    <property type="entry name" value="PRK12297.1"/>
    <property type="match status" value="1"/>
</dbReference>
<feature type="binding site" evidence="5">
    <location>
        <begin position="283"/>
        <end position="286"/>
    </location>
    <ligand>
        <name>GTP</name>
        <dbReference type="ChEBI" id="CHEBI:37565"/>
    </ligand>
</feature>
<feature type="compositionally biased region" description="Acidic residues" evidence="6">
    <location>
        <begin position="383"/>
        <end position="394"/>
    </location>
</feature>
<comment type="subcellular location">
    <subcellularLocation>
        <location evidence="5">Cytoplasm</location>
    </subcellularLocation>
</comment>
<dbReference type="PANTHER" id="PTHR11702">
    <property type="entry name" value="DEVELOPMENTALLY REGULATED GTP-BINDING PROTEIN-RELATED"/>
    <property type="match status" value="1"/>
</dbReference>
<feature type="region of interest" description="Disordered" evidence="6">
    <location>
        <begin position="375"/>
        <end position="401"/>
    </location>
</feature>
<dbReference type="PANTHER" id="PTHR11702:SF31">
    <property type="entry name" value="MITOCHONDRIAL RIBOSOME-ASSOCIATED GTPASE 2"/>
    <property type="match status" value="1"/>
</dbReference>
<dbReference type="Pfam" id="PF01926">
    <property type="entry name" value="MMR_HSR1"/>
    <property type="match status" value="1"/>
</dbReference>
<comment type="caution">
    <text evidence="9">The sequence shown here is derived from an EMBL/GenBank/DDBJ whole genome shotgun (WGS) entry which is preliminary data.</text>
</comment>
<keyword evidence="3 5" id="KW-0460">Magnesium</keyword>
<comment type="function">
    <text evidence="5">An essential GTPase which binds GTP, GDP and possibly (p)ppGpp with moderate affinity, with high nucleotide exchange rates and a fairly low GTP hydrolysis rate. Plays a role in control of the cell cycle, stress response, ribosome biogenesis and in those bacteria that undergo differentiation, in morphogenesis control.</text>
</comment>
<dbReference type="PROSITE" id="PS00905">
    <property type="entry name" value="GTP1_OBG"/>
    <property type="match status" value="1"/>
</dbReference>
<dbReference type="InterPro" id="IPR031167">
    <property type="entry name" value="G_OBG"/>
</dbReference>
<comment type="similarity">
    <text evidence="1 5">Belongs to the TRAFAC class OBG-HflX-like GTPase superfamily. OBG GTPase family.</text>
</comment>
<dbReference type="InterPro" id="IPR006073">
    <property type="entry name" value="GTP-bd"/>
</dbReference>
<dbReference type="InterPro" id="IPR006169">
    <property type="entry name" value="GTP1_OBG_dom"/>
</dbReference>
<dbReference type="SUPFAM" id="SSF82051">
    <property type="entry name" value="Obg GTP-binding protein N-terminal domain"/>
    <property type="match status" value="1"/>
</dbReference>
<feature type="binding site" evidence="5">
    <location>
        <position position="193"/>
    </location>
    <ligand>
        <name>Mg(2+)</name>
        <dbReference type="ChEBI" id="CHEBI:18420"/>
    </ligand>
</feature>
<dbReference type="EC" id="3.6.5.-" evidence="5"/>
<reference evidence="9 10" key="1">
    <citation type="submission" date="2022-05" db="EMBL/GenBank/DDBJ databases">
        <authorList>
            <person name="Park J.-S."/>
        </authorList>
    </citation>
    <scope>NUCLEOTIDE SEQUENCE [LARGE SCALE GENOMIC DNA]</scope>
    <source>
        <strain evidence="9 10">2012CJ34-2</strain>
    </source>
</reference>
<dbReference type="Proteomes" id="UP001203338">
    <property type="component" value="Unassembled WGS sequence"/>
</dbReference>
<dbReference type="PIRSF" id="PIRSF002401">
    <property type="entry name" value="GTP_bd_Obg/CgtA"/>
    <property type="match status" value="1"/>
</dbReference>
<dbReference type="CDD" id="cd01898">
    <property type="entry name" value="Obg"/>
    <property type="match status" value="1"/>
</dbReference>
<gene>
    <name evidence="9" type="primary">cgtA</name>
    <name evidence="5" type="synonym">obg</name>
    <name evidence="9" type="ORF">M3P05_05900</name>
</gene>
<evidence type="ECO:0000313" key="10">
    <source>
        <dbReference type="Proteomes" id="UP001203338"/>
    </source>
</evidence>
<evidence type="ECO:0000259" key="7">
    <source>
        <dbReference type="PROSITE" id="PS51710"/>
    </source>
</evidence>
<dbReference type="PROSITE" id="PS51883">
    <property type="entry name" value="OBG"/>
    <property type="match status" value="1"/>
</dbReference>
<comment type="cofactor">
    <cofactor evidence="5">
        <name>Mg(2+)</name>
        <dbReference type="ChEBI" id="CHEBI:18420"/>
    </cofactor>
</comment>
<dbReference type="InterPro" id="IPR036726">
    <property type="entry name" value="GTP1_OBG_dom_sf"/>
</dbReference>
<keyword evidence="5" id="KW-0378">Hydrolase</keyword>
<dbReference type="PRINTS" id="PR00326">
    <property type="entry name" value="GTP1OBG"/>
</dbReference>
<name>A0ABT0PDM9_9GAMM</name>
<dbReference type="HAMAP" id="MF_01454">
    <property type="entry name" value="GTPase_Obg"/>
    <property type="match status" value="1"/>
</dbReference>
<evidence type="ECO:0000256" key="6">
    <source>
        <dbReference type="SAM" id="MobiDB-lite"/>
    </source>
</evidence>
<dbReference type="SUPFAM" id="SSF52540">
    <property type="entry name" value="P-loop containing nucleoside triphosphate hydrolases"/>
    <property type="match status" value="1"/>
</dbReference>
<organism evidence="9 10">
    <name type="scientific">Parendozoicomonas callyspongiae</name>
    <dbReference type="NCBI Taxonomy" id="2942213"/>
    <lineage>
        <taxon>Bacteria</taxon>
        <taxon>Pseudomonadati</taxon>
        <taxon>Pseudomonadota</taxon>
        <taxon>Gammaproteobacteria</taxon>
        <taxon>Oceanospirillales</taxon>
        <taxon>Endozoicomonadaceae</taxon>
        <taxon>Parendozoicomonas</taxon>
    </lineage>
</organism>
<dbReference type="InterPro" id="IPR027417">
    <property type="entry name" value="P-loop_NTPase"/>
</dbReference>
<dbReference type="NCBIfam" id="NF008956">
    <property type="entry name" value="PRK12299.1"/>
    <property type="match status" value="1"/>
</dbReference>
<dbReference type="RefSeq" id="WP_249698499.1">
    <property type="nucleotide sequence ID" value="NZ_JAMFLX010000006.1"/>
</dbReference>
<feature type="binding site" evidence="5">
    <location>
        <position position="173"/>
    </location>
    <ligand>
        <name>Mg(2+)</name>
        <dbReference type="ChEBI" id="CHEBI:18420"/>
    </ligand>
</feature>
<proteinExistence type="inferred from homology"/>
<dbReference type="Gene3D" id="3.40.50.300">
    <property type="entry name" value="P-loop containing nucleotide triphosphate hydrolases"/>
    <property type="match status" value="1"/>
</dbReference>
<dbReference type="InterPro" id="IPR014100">
    <property type="entry name" value="GTP-bd_Obg/CgtA"/>
</dbReference>
<keyword evidence="2 5" id="KW-0547">Nucleotide-binding</keyword>
<protein>
    <recommendedName>
        <fullName evidence="5">GTPase Obg</fullName>
        <ecNumber evidence="5">3.6.5.-</ecNumber>
    </recommendedName>
    <alternativeName>
        <fullName evidence="5">GTP-binding protein Obg</fullName>
    </alternativeName>
</protein>
<dbReference type="InterPro" id="IPR045086">
    <property type="entry name" value="OBG_GTPase"/>
</dbReference>
<evidence type="ECO:0000256" key="3">
    <source>
        <dbReference type="ARBA" id="ARBA00022842"/>
    </source>
</evidence>